<name>A0A2U1ZZT7_9MICO</name>
<dbReference type="PANTHER" id="PTHR43244">
    <property type="match status" value="1"/>
</dbReference>
<dbReference type="CDD" id="cd01097">
    <property type="entry name" value="Tetrahydromethanopterin_reductase"/>
    <property type="match status" value="1"/>
</dbReference>
<evidence type="ECO:0000259" key="2">
    <source>
        <dbReference type="Pfam" id="PF00296"/>
    </source>
</evidence>
<comment type="caution">
    <text evidence="3">The sequence shown here is derived from an EMBL/GenBank/DDBJ whole genome shotgun (WGS) entry which is preliminary data.</text>
</comment>
<gene>
    <name evidence="3" type="ORF">C8046_10355</name>
</gene>
<dbReference type="InterPro" id="IPR036661">
    <property type="entry name" value="Luciferase-like_sf"/>
</dbReference>
<keyword evidence="4" id="KW-1185">Reference proteome</keyword>
<reference evidence="3 4" key="1">
    <citation type="submission" date="2018-03" db="EMBL/GenBank/DDBJ databases">
        <title>Genome assembly of novel Miniimonas species PCH200.</title>
        <authorList>
            <person name="Thakur V."/>
            <person name="Kumar V."/>
            <person name="Singh D."/>
        </authorList>
    </citation>
    <scope>NUCLEOTIDE SEQUENCE [LARGE SCALE GENOMIC DNA]</scope>
    <source>
        <strain evidence="3 4">PCH200</strain>
    </source>
</reference>
<dbReference type="GO" id="GO:0016705">
    <property type="term" value="F:oxidoreductase activity, acting on paired donors, with incorporation or reduction of molecular oxygen"/>
    <property type="evidence" value="ECO:0007669"/>
    <property type="project" value="InterPro"/>
</dbReference>
<evidence type="ECO:0000256" key="1">
    <source>
        <dbReference type="ARBA" id="ARBA00023002"/>
    </source>
</evidence>
<dbReference type="AlphaFoldDB" id="A0A2U1ZZT7"/>
<dbReference type="SUPFAM" id="SSF51679">
    <property type="entry name" value="Bacterial luciferase-like"/>
    <property type="match status" value="1"/>
</dbReference>
<keyword evidence="1" id="KW-0560">Oxidoreductase</keyword>
<dbReference type="Gene3D" id="3.20.20.30">
    <property type="entry name" value="Luciferase-like domain"/>
    <property type="match status" value="1"/>
</dbReference>
<dbReference type="Proteomes" id="UP000245166">
    <property type="component" value="Unassembled WGS sequence"/>
</dbReference>
<proteinExistence type="predicted"/>
<dbReference type="InterPro" id="IPR011251">
    <property type="entry name" value="Luciferase-like_dom"/>
</dbReference>
<sequence>MLPRDLPLADVLPFARRADELGFDELWVVEDLGFRGGVAQAATVLAGTSRIAVGIGIMPAAARHPAFAAMEIATLGQLFPGRVIAGIGHGQASWMRTLGVWPSSPLTLLEETTTAVRSVLRGRPVAPGRYVTLEHTEFTELPETIPPVLLGVRGPRSLALSGRVADGTLLAEPSPPSYVRAAARHIAATGPHELITYDVAAVDDDAERALEAVRPGLMWIGEPDWAPHLVGLPFADELVALRAASAGPEEFAAALPLEWIDELSLAGTPAQVRSKMAARHEAGATCVVLTPVGEGRLEQLESLARVV</sequence>
<protein>
    <submittedName>
        <fullName evidence="3">LLM class flavin-dependent oxidoreductase</fullName>
    </submittedName>
</protein>
<dbReference type="OrthoDB" id="675245at2"/>
<dbReference type="Pfam" id="PF00296">
    <property type="entry name" value="Bac_luciferase"/>
    <property type="match status" value="1"/>
</dbReference>
<organism evidence="3 4">
    <name type="scientific">Serinibacter arcticus</name>
    <dbReference type="NCBI Taxonomy" id="1655435"/>
    <lineage>
        <taxon>Bacteria</taxon>
        <taxon>Bacillati</taxon>
        <taxon>Actinomycetota</taxon>
        <taxon>Actinomycetes</taxon>
        <taxon>Micrococcales</taxon>
        <taxon>Beutenbergiaceae</taxon>
        <taxon>Serinibacter</taxon>
    </lineage>
</organism>
<dbReference type="EMBL" id="PYHR01000002">
    <property type="protein sequence ID" value="PWD52494.1"/>
    <property type="molecule type" value="Genomic_DNA"/>
</dbReference>
<accession>A0A2U1ZZT7</accession>
<dbReference type="InterPro" id="IPR050564">
    <property type="entry name" value="F420-G6PD/mer"/>
</dbReference>
<feature type="domain" description="Luciferase-like" evidence="2">
    <location>
        <begin position="7"/>
        <end position="285"/>
    </location>
</feature>
<dbReference type="PANTHER" id="PTHR43244:SF1">
    <property type="entry name" value="5,10-METHYLENETETRAHYDROMETHANOPTERIN REDUCTASE"/>
    <property type="match status" value="1"/>
</dbReference>
<evidence type="ECO:0000313" key="4">
    <source>
        <dbReference type="Proteomes" id="UP000245166"/>
    </source>
</evidence>
<evidence type="ECO:0000313" key="3">
    <source>
        <dbReference type="EMBL" id="PWD52494.1"/>
    </source>
</evidence>